<proteinExistence type="predicted"/>
<evidence type="ECO:0000313" key="1">
    <source>
        <dbReference type="EMBL" id="EFM08486.1"/>
    </source>
</evidence>
<protein>
    <submittedName>
        <fullName evidence="1">Uncharacterized protein</fullName>
    </submittedName>
</protein>
<dbReference type="Proteomes" id="UP000005387">
    <property type="component" value="Unassembled WGS sequence"/>
</dbReference>
<dbReference type="STRING" id="717606.PaecuDRAFT_4675"/>
<reference evidence="1 2" key="1">
    <citation type="submission" date="2010-07" db="EMBL/GenBank/DDBJ databases">
        <title>The draft genome of Paenibacillus curdlanolyticus YK9.</title>
        <authorList>
            <consortium name="US DOE Joint Genome Institute (JGI-PGF)"/>
            <person name="Lucas S."/>
            <person name="Copeland A."/>
            <person name="Lapidus A."/>
            <person name="Cheng J.-F."/>
            <person name="Bruce D."/>
            <person name="Goodwin L."/>
            <person name="Pitluck S."/>
            <person name="Land M.L."/>
            <person name="Hauser L."/>
            <person name="Chang Y.-J."/>
            <person name="Jeffries C."/>
            <person name="Anderson I.J."/>
            <person name="Johnson E."/>
            <person name="Loganathan U."/>
            <person name="Mulhopadhyay B."/>
            <person name="Kyrpides N."/>
            <person name="Woyke T.J."/>
        </authorList>
    </citation>
    <scope>NUCLEOTIDE SEQUENCE [LARGE SCALE GENOMIC DNA]</scope>
    <source>
        <strain evidence="1 2">YK9</strain>
    </source>
</reference>
<dbReference type="OrthoDB" id="9780777at2"/>
<keyword evidence="2" id="KW-1185">Reference proteome</keyword>
<dbReference type="AlphaFoldDB" id="E0IG84"/>
<dbReference type="EMBL" id="AEDD01000016">
    <property type="protein sequence ID" value="EFM08486.1"/>
    <property type="molecule type" value="Genomic_DNA"/>
</dbReference>
<dbReference type="Gene3D" id="3.30.420.40">
    <property type="match status" value="1"/>
</dbReference>
<name>E0IG84_9BACL</name>
<accession>E0IG84</accession>
<sequence length="352" mass="39200">MVTLGLSVNVSNDCDNLSLDHFGNEICIHQDNGLICVNTCSTSNPSLPFTLQSVGIQMDDVNVIALSYTGQAWMITESLVKKVRKRLGLKDSQQVVVVPSQELSYAYTSHFTSGLDSSLLIVTGKSDEDSAHPKISYYAADRNDVRLIDQDFTDADCISFNDVYRQLAQYLHLKDELEIQKLALYGKDKHKAAGNLWALDNECRIISGSGPSNPQSGSFDLMQLLASAGVDVPNERQPEEPLSEEHAELAQYVQNQVETIFMRKVNCLLEKQSVSNVCITGDLTENHLLLNQMGATLSQKLYVPPVDYCQNLSIGNTIYALLHNGEEKVLLNELKLNFQMENIYRTYLCCCS</sequence>
<organism evidence="1 2">
    <name type="scientific">Paenibacillus curdlanolyticus YK9</name>
    <dbReference type="NCBI Taxonomy" id="717606"/>
    <lineage>
        <taxon>Bacteria</taxon>
        <taxon>Bacillati</taxon>
        <taxon>Bacillota</taxon>
        <taxon>Bacilli</taxon>
        <taxon>Bacillales</taxon>
        <taxon>Paenibacillaceae</taxon>
        <taxon>Paenibacillus</taxon>
    </lineage>
</organism>
<gene>
    <name evidence="1" type="ORF">PaecuDRAFT_4675</name>
</gene>
<evidence type="ECO:0000313" key="2">
    <source>
        <dbReference type="Proteomes" id="UP000005387"/>
    </source>
</evidence>
<dbReference type="eggNOG" id="COG2192">
    <property type="taxonomic scope" value="Bacteria"/>
</dbReference>
<dbReference type="RefSeq" id="WP_006040655.1">
    <property type="nucleotide sequence ID" value="NZ_AEDD01000016.1"/>
</dbReference>